<evidence type="ECO:0000256" key="1">
    <source>
        <dbReference type="SAM" id="Phobius"/>
    </source>
</evidence>
<name>A0A1M5C0W0_9GAMM</name>
<evidence type="ECO:0000313" key="2">
    <source>
        <dbReference type="EMBL" id="SHF48300.1"/>
    </source>
</evidence>
<keyword evidence="3" id="KW-1185">Reference proteome</keyword>
<feature type="transmembrane region" description="Helical" evidence="1">
    <location>
        <begin position="115"/>
        <end position="138"/>
    </location>
</feature>
<dbReference type="Pfam" id="PF11391">
    <property type="entry name" value="DUF2798"/>
    <property type="match status" value="2"/>
</dbReference>
<proteinExistence type="predicted"/>
<feature type="transmembrane region" description="Helical" evidence="1">
    <location>
        <begin position="81"/>
        <end position="103"/>
    </location>
</feature>
<dbReference type="InterPro" id="IPR021529">
    <property type="entry name" value="DUF2798"/>
</dbReference>
<keyword evidence="1" id="KW-1133">Transmembrane helix</keyword>
<evidence type="ECO:0008006" key="4">
    <source>
        <dbReference type="Google" id="ProtNLM"/>
    </source>
</evidence>
<gene>
    <name evidence="2" type="ORF">SAMN02745753_02047</name>
</gene>
<dbReference type="AlphaFoldDB" id="A0A1M5C0W0"/>
<keyword evidence="1" id="KW-0812">Transmembrane</keyword>
<dbReference type="Proteomes" id="UP000184517">
    <property type="component" value="Unassembled WGS sequence"/>
</dbReference>
<sequence length="150" mass="16215">MSKKVQKIAIIVSFVIAIGGSLTLLMTWKNIGFTDGFMGAWLSSFALCVLCIAPIGGVIAFMINRLVNLVFPSLSSVKKNIVFGLIMAVLMESIMAVVTTMNLHGFMVLKDFIDFWLVTFVSALPAGLAISVLMSLVIKPKLAAFWAKPA</sequence>
<evidence type="ECO:0000313" key="3">
    <source>
        <dbReference type="Proteomes" id="UP000184517"/>
    </source>
</evidence>
<feature type="transmembrane region" description="Helical" evidence="1">
    <location>
        <begin position="7"/>
        <end position="28"/>
    </location>
</feature>
<keyword evidence="1" id="KW-0472">Membrane</keyword>
<protein>
    <recommendedName>
        <fullName evidence="4">DUF2798 domain-containing protein</fullName>
    </recommendedName>
</protein>
<reference evidence="3" key="1">
    <citation type="submission" date="2016-11" db="EMBL/GenBank/DDBJ databases">
        <authorList>
            <person name="Varghese N."/>
            <person name="Submissions S."/>
        </authorList>
    </citation>
    <scope>NUCLEOTIDE SEQUENCE [LARGE SCALE GENOMIC DNA]</scope>
    <source>
        <strain evidence="3">DSM 16579</strain>
    </source>
</reference>
<dbReference type="RefSeq" id="WP_072839603.1">
    <property type="nucleotide sequence ID" value="NZ_FQVF01000008.1"/>
</dbReference>
<dbReference type="EMBL" id="FQVF01000008">
    <property type="protein sequence ID" value="SHF48300.1"/>
    <property type="molecule type" value="Genomic_DNA"/>
</dbReference>
<accession>A0A1M5C0W0</accession>
<feature type="transmembrane region" description="Helical" evidence="1">
    <location>
        <begin position="40"/>
        <end position="61"/>
    </location>
</feature>
<dbReference type="OrthoDB" id="7871259at2"/>
<organism evidence="2 3">
    <name type="scientific">Marinomonas polaris DSM 16579</name>
    <dbReference type="NCBI Taxonomy" id="1122206"/>
    <lineage>
        <taxon>Bacteria</taxon>
        <taxon>Pseudomonadati</taxon>
        <taxon>Pseudomonadota</taxon>
        <taxon>Gammaproteobacteria</taxon>
        <taxon>Oceanospirillales</taxon>
        <taxon>Oceanospirillaceae</taxon>
        <taxon>Marinomonas</taxon>
    </lineage>
</organism>